<protein>
    <submittedName>
        <fullName evidence="1">Uncharacterized protein</fullName>
    </submittedName>
</protein>
<dbReference type="Proteomes" id="UP000031668">
    <property type="component" value="Unassembled WGS sequence"/>
</dbReference>
<evidence type="ECO:0000313" key="2">
    <source>
        <dbReference type="Proteomes" id="UP000031668"/>
    </source>
</evidence>
<reference evidence="1 2" key="1">
    <citation type="journal article" date="2014" name="Genome Biol. Evol.">
        <title>The genome of the myxosporean Thelohanellus kitauei shows adaptations to nutrient acquisition within its fish host.</title>
        <authorList>
            <person name="Yang Y."/>
            <person name="Xiong J."/>
            <person name="Zhou Z."/>
            <person name="Huo F."/>
            <person name="Miao W."/>
            <person name="Ran C."/>
            <person name="Liu Y."/>
            <person name="Zhang J."/>
            <person name="Feng J."/>
            <person name="Wang M."/>
            <person name="Wang M."/>
            <person name="Wang L."/>
            <person name="Yao B."/>
        </authorList>
    </citation>
    <scope>NUCLEOTIDE SEQUENCE [LARGE SCALE GENOMIC DNA]</scope>
    <source>
        <strain evidence="1">Wuqing</strain>
    </source>
</reference>
<proteinExistence type="predicted"/>
<dbReference type="AlphaFoldDB" id="A0A0C2NGA6"/>
<dbReference type="EMBL" id="JWZT01001025">
    <property type="protein sequence ID" value="KII73037.1"/>
    <property type="molecule type" value="Genomic_DNA"/>
</dbReference>
<name>A0A0C2NGA6_THEKT</name>
<sequence length="237" mass="27830">MKFTMSEFPSDLQMNETLYDVKIDKYNKCLYGHVKKGIFKKCYGTILEIKNNVKFIVNDMNIIGMDFDPRLNHLYFYDKHTITVLHTKYMALKTIYNTKYFIYYLKVDTRKDQLYLSFIDQNSKDILVAITTLIGETLYEYYVGEKIHEIAFHDNYYHIYLKSKTIITDFKSIPSHKTAIVPNNIKLLYVESGDIFISSMGIKLKNEFLLLGNIKRSNYEVVIKSGIDTKDFSADTI</sequence>
<gene>
    <name evidence="1" type="ORF">RF11_05226</name>
</gene>
<organism evidence="1 2">
    <name type="scientific">Thelohanellus kitauei</name>
    <name type="common">Myxosporean</name>
    <dbReference type="NCBI Taxonomy" id="669202"/>
    <lineage>
        <taxon>Eukaryota</taxon>
        <taxon>Metazoa</taxon>
        <taxon>Cnidaria</taxon>
        <taxon>Myxozoa</taxon>
        <taxon>Myxosporea</taxon>
        <taxon>Bivalvulida</taxon>
        <taxon>Platysporina</taxon>
        <taxon>Myxobolidae</taxon>
        <taxon>Thelohanellus</taxon>
    </lineage>
</organism>
<accession>A0A0C2NGA6</accession>
<comment type="caution">
    <text evidence="1">The sequence shown here is derived from an EMBL/GenBank/DDBJ whole genome shotgun (WGS) entry which is preliminary data.</text>
</comment>
<evidence type="ECO:0000313" key="1">
    <source>
        <dbReference type="EMBL" id="KII73037.1"/>
    </source>
</evidence>
<keyword evidence="2" id="KW-1185">Reference proteome</keyword>